<keyword evidence="2 4" id="KW-0677">Repeat</keyword>
<keyword evidence="3 4" id="KW-0012">Acyltransferase</keyword>
<dbReference type="PANTHER" id="PTHR43378">
    <property type="entry name" value="UDP-3-O-ACYLGLUCOSAMINE N-ACYLTRANSFERASE"/>
    <property type="match status" value="1"/>
</dbReference>
<evidence type="ECO:0000256" key="4">
    <source>
        <dbReference type="HAMAP-Rule" id="MF_00523"/>
    </source>
</evidence>
<evidence type="ECO:0000259" key="6">
    <source>
        <dbReference type="Pfam" id="PF04613"/>
    </source>
</evidence>
<dbReference type="InterPro" id="IPR001451">
    <property type="entry name" value="Hexapep"/>
</dbReference>
<dbReference type="Pfam" id="PF00132">
    <property type="entry name" value="Hexapep"/>
    <property type="match status" value="3"/>
</dbReference>
<organism evidence="7 8">
    <name type="scientific">Arsukibacterium indicum</name>
    <dbReference type="NCBI Taxonomy" id="2848612"/>
    <lineage>
        <taxon>Bacteria</taxon>
        <taxon>Pseudomonadati</taxon>
        <taxon>Pseudomonadota</taxon>
        <taxon>Gammaproteobacteria</taxon>
        <taxon>Chromatiales</taxon>
        <taxon>Chromatiaceae</taxon>
        <taxon>Arsukibacterium</taxon>
    </lineage>
</organism>
<reference evidence="7 8" key="1">
    <citation type="submission" date="2021-06" db="EMBL/GenBank/DDBJ databases">
        <title>Rheinheimera indica sp. nov., isolated from deep-sea sediment.</title>
        <authorList>
            <person name="Wang Z."/>
            <person name="Zhang X.-Y."/>
        </authorList>
    </citation>
    <scope>NUCLEOTIDE SEQUENCE [LARGE SCALE GENOMIC DNA]</scope>
    <source>
        <strain evidence="7 8">SM2107</strain>
    </source>
</reference>
<comment type="pathway">
    <text evidence="4">Bacterial outer membrane biogenesis; LPS lipid A biosynthesis.</text>
</comment>
<evidence type="ECO:0000256" key="2">
    <source>
        <dbReference type="ARBA" id="ARBA00022737"/>
    </source>
</evidence>
<comment type="similarity">
    <text evidence="4">Belongs to the transferase hexapeptide repeat family. LpxD subfamily.</text>
</comment>
<name>A0ABS6MHC0_9GAMM</name>
<comment type="subunit">
    <text evidence="4">Homotrimer.</text>
</comment>
<dbReference type="InterPro" id="IPR020573">
    <property type="entry name" value="UDP_GlcNAc_AcTrfase_non-rep"/>
</dbReference>
<comment type="caution">
    <text evidence="7">The sequence shown here is derived from an EMBL/GenBank/DDBJ whole genome shotgun (WGS) entry which is preliminary data.</text>
</comment>
<evidence type="ECO:0000313" key="7">
    <source>
        <dbReference type="EMBL" id="MBV2128210.1"/>
    </source>
</evidence>
<dbReference type="PANTHER" id="PTHR43378:SF2">
    <property type="entry name" value="UDP-3-O-ACYLGLUCOSAMINE N-ACYLTRANSFERASE 1, MITOCHONDRIAL-RELATED"/>
    <property type="match status" value="1"/>
</dbReference>
<dbReference type="InterPro" id="IPR007691">
    <property type="entry name" value="LpxD"/>
</dbReference>
<feature type="active site" description="Proton acceptor" evidence="4">
    <location>
        <position position="239"/>
    </location>
</feature>
<protein>
    <recommendedName>
        <fullName evidence="4">UDP-3-O-acylglucosamine N-acyltransferase</fullName>
        <ecNumber evidence="4">2.3.1.191</ecNumber>
    </recommendedName>
</protein>
<comment type="catalytic activity">
    <reaction evidence="4">
        <text>a UDP-3-O-[(3R)-3-hydroxyacyl]-alpha-D-glucosamine + a (3R)-hydroxyacyl-[ACP] = a UDP-2-N,3-O-bis[(3R)-3-hydroxyacyl]-alpha-D-glucosamine + holo-[ACP] + H(+)</text>
        <dbReference type="Rhea" id="RHEA:53836"/>
        <dbReference type="Rhea" id="RHEA-COMP:9685"/>
        <dbReference type="Rhea" id="RHEA-COMP:9945"/>
        <dbReference type="ChEBI" id="CHEBI:15378"/>
        <dbReference type="ChEBI" id="CHEBI:64479"/>
        <dbReference type="ChEBI" id="CHEBI:78827"/>
        <dbReference type="ChEBI" id="CHEBI:137740"/>
        <dbReference type="ChEBI" id="CHEBI:137748"/>
        <dbReference type="EC" id="2.3.1.191"/>
    </reaction>
</comment>
<dbReference type="Pfam" id="PF04613">
    <property type="entry name" value="LpxD"/>
    <property type="match status" value="1"/>
</dbReference>
<accession>A0ABS6MHC0</accession>
<keyword evidence="1 4" id="KW-0808">Transferase</keyword>
<evidence type="ECO:0000313" key="8">
    <source>
        <dbReference type="Proteomes" id="UP000704611"/>
    </source>
</evidence>
<dbReference type="CDD" id="cd03352">
    <property type="entry name" value="LbH_LpxD"/>
    <property type="match status" value="1"/>
</dbReference>
<keyword evidence="5" id="KW-0175">Coiled coil</keyword>
<keyword evidence="4" id="KW-0441">Lipid A biosynthesis</keyword>
<dbReference type="NCBIfam" id="NF002060">
    <property type="entry name" value="PRK00892.1"/>
    <property type="match status" value="1"/>
</dbReference>
<keyword evidence="8" id="KW-1185">Reference proteome</keyword>
<gene>
    <name evidence="4 7" type="primary">lpxD</name>
    <name evidence="7" type="ORF">KQY15_03750</name>
</gene>
<comment type="function">
    <text evidence="4">Catalyzes the N-acylation of UDP-3-O-acylglucosamine using 3-hydroxyacyl-ACP as the acyl donor. Is involved in the biosynthesis of lipid A, a phosphorylated glycolipid that anchors the lipopolysaccharide to the outer membrane of the cell.</text>
</comment>
<feature type="domain" description="UDP-3-O-[3-hydroxymyristoyl] glucosamine N-acyltransferase non-repeat region" evidence="6">
    <location>
        <begin position="23"/>
        <end position="88"/>
    </location>
</feature>
<dbReference type="EMBL" id="JAHRID010000001">
    <property type="protein sequence ID" value="MBV2128210.1"/>
    <property type="molecule type" value="Genomic_DNA"/>
</dbReference>
<dbReference type="Proteomes" id="UP000704611">
    <property type="component" value="Unassembled WGS sequence"/>
</dbReference>
<sequence length="351" mass="36132">MKSLAELAGYLDAQLIGDAACGVSAVATLEHAGAGTISFLANSKYRKYLSQTKATAVLIKADDVPFLAPGVSALVVNDPYVAFALIAQMLDNTPAVATAIAPSAIIDATAVLGENCAVGPNAVISAGAVLGDNVQIGAGTVVGQGANVGSGSRLWANVTVYHNVIIGKNCLVHSGAVLGSDGFGFANKAGNWLKIPQTGTVLIGDNCEIGANTTIDRGAIEDTVIGNNVIIDNQCQIAHNVCIGDHTAIAGSASIAGSTTVGRYCVIGGGVGVNGHIEITDGVQITGMSMVTRSLTEKGVYSSGMPVAANAEWRRNTARLRQMEQLFQRVKQLEQQLQQLSRDGQQPSTED</sequence>
<dbReference type="RefSeq" id="WP_217667316.1">
    <property type="nucleotide sequence ID" value="NZ_JAHRID010000001.1"/>
</dbReference>
<keyword evidence="4" id="KW-0443">Lipid metabolism</keyword>
<dbReference type="GO" id="GO:0103118">
    <property type="term" value="F:UDP-3-O-[(3R)-3-hydroxyacyl]-glucosamine N-acyltransferase activity"/>
    <property type="evidence" value="ECO:0007669"/>
    <property type="project" value="UniProtKB-EC"/>
</dbReference>
<evidence type="ECO:0000256" key="3">
    <source>
        <dbReference type="ARBA" id="ARBA00023315"/>
    </source>
</evidence>
<dbReference type="HAMAP" id="MF_00523">
    <property type="entry name" value="LpxD"/>
    <property type="match status" value="1"/>
</dbReference>
<evidence type="ECO:0000256" key="5">
    <source>
        <dbReference type="SAM" id="Coils"/>
    </source>
</evidence>
<proteinExistence type="inferred from homology"/>
<keyword evidence="4" id="KW-0444">Lipid biosynthesis</keyword>
<dbReference type="EC" id="2.3.1.191" evidence="4"/>
<evidence type="ECO:0000256" key="1">
    <source>
        <dbReference type="ARBA" id="ARBA00022679"/>
    </source>
</evidence>
<feature type="coiled-coil region" evidence="5">
    <location>
        <begin position="316"/>
        <end position="343"/>
    </location>
</feature>
<dbReference type="NCBIfam" id="TIGR01853">
    <property type="entry name" value="lipid_A_lpxD"/>
    <property type="match status" value="1"/>
</dbReference>